<dbReference type="CDD" id="cd23814">
    <property type="entry name" value="UEV_AKTIP"/>
    <property type="match status" value="1"/>
</dbReference>
<evidence type="ECO:0000256" key="7">
    <source>
        <dbReference type="ARBA" id="ARBA00022927"/>
    </source>
</evidence>
<keyword evidence="8" id="KW-0472">Membrane</keyword>
<evidence type="ECO:0000256" key="8">
    <source>
        <dbReference type="ARBA" id="ARBA00023136"/>
    </source>
</evidence>
<evidence type="ECO:0000256" key="1">
    <source>
        <dbReference type="ARBA" id="ARBA00004202"/>
    </source>
</evidence>
<dbReference type="GO" id="GO:0005886">
    <property type="term" value="C:plasma membrane"/>
    <property type="evidence" value="ECO:0007669"/>
    <property type="project" value="UniProtKB-SubCell"/>
</dbReference>
<keyword evidence="3" id="KW-0813">Transport</keyword>
<protein>
    <submittedName>
        <fullName evidence="11">Akt interacting protein</fullName>
    </submittedName>
</protein>
<evidence type="ECO:0000256" key="3">
    <source>
        <dbReference type="ARBA" id="ARBA00022448"/>
    </source>
</evidence>
<comment type="subcellular location">
    <subcellularLocation>
        <location evidence="1">Cell membrane</location>
        <topology evidence="1">Peripheral membrane protein</topology>
    </subcellularLocation>
    <subcellularLocation>
        <location evidence="2">Cytoplasm</location>
    </subcellularLocation>
</comment>
<evidence type="ECO:0000313" key="12">
    <source>
        <dbReference type="Proteomes" id="UP000694388"/>
    </source>
</evidence>
<dbReference type="OMA" id="WGFPEWR"/>
<dbReference type="AlphaFoldDB" id="A0A8C4Q7R1"/>
<dbReference type="PANTHER" id="PTHR24067">
    <property type="entry name" value="UBIQUITIN-CONJUGATING ENZYME E2"/>
    <property type="match status" value="1"/>
</dbReference>
<dbReference type="Gene3D" id="3.10.110.10">
    <property type="entry name" value="Ubiquitin Conjugating Enzyme"/>
    <property type="match status" value="1"/>
</dbReference>
<dbReference type="GO" id="GO:0006915">
    <property type="term" value="P:apoptotic process"/>
    <property type="evidence" value="ECO:0007669"/>
    <property type="project" value="UniProtKB-KW"/>
</dbReference>
<evidence type="ECO:0000259" key="10">
    <source>
        <dbReference type="PROSITE" id="PS50127"/>
    </source>
</evidence>
<dbReference type="InterPro" id="IPR050113">
    <property type="entry name" value="Ub_conjugating_enzyme"/>
</dbReference>
<organism evidence="11 12">
    <name type="scientific">Eptatretus burgeri</name>
    <name type="common">Inshore hagfish</name>
    <dbReference type="NCBI Taxonomy" id="7764"/>
    <lineage>
        <taxon>Eukaryota</taxon>
        <taxon>Metazoa</taxon>
        <taxon>Chordata</taxon>
        <taxon>Craniata</taxon>
        <taxon>Vertebrata</taxon>
        <taxon>Cyclostomata</taxon>
        <taxon>Myxini</taxon>
        <taxon>Myxiniformes</taxon>
        <taxon>Myxinidae</taxon>
        <taxon>Eptatretinae</taxon>
        <taxon>Eptatretus</taxon>
    </lineage>
</organism>
<dbReference type="Pfam" id="PF00179">
    <property type="entry name" value="UQ_con"/>
    <property type="match status" value="1"/>
</dbReference>
<dbReference type="Proteomes" id="UP000694388">
    <property type="component" value="Unplaced"/>
</dbReference>
<dbReference type="InterPro" id="IPR016135">
    <property type="entry name" value="UBQ-conjugating_enzyme/RWD"/>
</dbReference>
<dbReference type="GO" id="GO:0005737">
    <property type="term" value="C:cytoplasm"/>
    <property type="evidence" value="ECO:0007669"/>
    <property type="project" value="UniProtKB-SubCell"/>
</dbReference>
<reference evidence="11" key="1">
    <citation type="submission" date="2025-05" db="UniProtKB">
        <authorList>
            <consortium name="Ensembl"/>
        </authorList>
    </citation>
    <scope>IDENTIFICATION</scope>
</reference>
<evidence type="ECO:0000256" key="6">
    <source>
        <dbReference type="ARBA" id="ARBA00022703"/>
    </source>
</evidence>
<evidence type="ECO:0000256" key="2">
    <source>
        <dbReference type="ARBA" id="ARBA00004496"/>
    </source>
</evidence>
<dbReference type="InterPro" id="IPR000608">
    <property type="entry name" value="UBC"/>
</dbReference>
<keyword evidence="6" id="KW-0053">Apoptosis</keyword>
<sequence length="285" mass="32457">MVMASGSGRRDGGTEGQRRSSGESEQSSVRPSGPKKQLPVVPKVTPSLQSRAPPAPATSRNGTHASYGPYFLEYSLLAEYTLLSRQHLPGVYVQPSAKSSLTWFGVLFIRQGIYQDGVFKFTIYIPDNYPDGECPRVLFDFPIFHPLVDPTTAELDVQRAFSKWRRNQNHIWHLVAYIRRVFYKIETASPWNPEAAVLCTNDAELFKHKVVDCVKMCNSHLFDPPKIDDAHAIRFSPWMPNMHDEVRERMLNHWKPTEEQQSQRPGLSWVKPGSPWPFSKDGSPF</sequence>
<dbReference type="GO" id="GO:0015031">
    <property type="term" value="P:protein transport"/>
    <property type="evidence" value="ECO:0007669"/>
    <property type="project" value="UniProtKB-KW"/>
</dbReference>
<keyword evidence="4" id="KW-1003">Cell membrane</keyword>
<feature type="compositionally biased region" description="Basic and acidic residues" evidence="9">
    <location>
        <begin position="8"/>
        <end position="22"/>
    </location>
</feature>
<name>A0A8C4Q7R1_EPTBU</name>
<evidence type="ECO:0000256" key="5">
    <source>
        <dbReference type="ARBA" id="ARBA00022490"/>
    </source>
</evidence>
<evidence type="ECO:0000256" key="4">
    <source>
        <dbReference type="ARBA" id="ARBA00022475"/>
    </source>
</evidence>
<evidence type="ECO:0000256" key="9">
    <source>
        <dbReference type="SAM" id="MobiDB-lite"/>
    </source>
</evidence>
<dbReference type="Ensembl" id="ENSEBUT00000011559.1">
    <property type="protein sequence ID" value="ENSEBUP00000011000.1"/>
    <property type="gene ID" value="ENSEBUG00000007068.1"/>
</dbReference>
<accession>A0A8C4Q7R1</accession>
<dbReference type="GeneTree" id="ENSGT00390000010125"/>
<proteinExistence type="predicted"/>
<dbReference type="FunFam" id="3.10.110.10:FF:000030">
    <property type="entry name" value="AKT-interacting protein-like isoform X2"/>
    <property type="match status" value="1"/>
</dbReference>
<keyword evidence="7" id="KW-0653">Protein transport</keyword>
<dbReference type="SUPFAM" id="SSF54495">
    <property type="entry name" value="UBC-like"/>
    <property type="match status" value="1"/>
</dbReference>
<feature type="region of interest" description="Disordered" evidence="9">
    <location>
        <begin position="256"/>
        <end position="285"/>
    </location>
</feature>
<dbReference type="SMART" id="SM00212">
    <property type="entry name" value="UBCc"/>
    <property type="match status" value="1"/>
</dbReference>
<keyword evidence="12" id="KW-1185">Reference proteome</keyword>
<feature type="domain" description="UBC core" evidence="10">
    <location>
        <begin position="71"/>
        <end position="219"/>
    </location>
</feature>
<dbReference type="Ensembl" id="ENSEBUT00000011574.1">
    <property type="protein sequence ID" value="ENSEBUP00000011015.1"/>
    <property type="gene ID" value="ENSEBUG00000007068.1"/>
</dbReference>
<feature type="region of interest" description="Disordered" evidence="9">
    <location>
        <begin position="1"/>
        <end position="61"/>
    </location>
</feature>
<evidence type="ECO:0000313" key="11">
    <source>
        <dbReference type="Ensembl" id="ENSEBUP00000011000.1"/>
    </source>
</evidence>
<keyword evidence="5" id="KW-0963">Cytoplasm</keyword>
<dbReference type="PROSITE" id="PS50127">
    <property type="entry name" value="UBC_2"/>
    <property type="match status" value="1"/>
</dbReference>